<dbReference type="Pfam" id="PF02608">
    <property type="entry name" value="Bmp"/>
    <property type="match status" value="1"/>
</dbReference>
<evidence type="ECO:0000259" key="3">
    <source>
        <dbReference type="Pfam" id="PF02608"/>
    </source>
</evidence>
<dbReference type="Proteomes" id="UP000287872">
    <property type="component" value="Unassembled WGS sequence"/>
</dbReference>
<dbReference type="CDD" id="cd19963">
    <property type="entry name" value="PBP1_BMP-like"/>
    <property type="match status" value="1"/>
</dbReference>
<name>A0A401UJX5_9CLOT</name>
<proteinExistence type="predicted"/>
<dbReference type="InterPro" id="IPR003760">
    <property type="entry name" value="PnrA-like"/>
</dbReference>
<feature type="signal peptide" evidence="2">
    <location>
        <begin position="1"/>
        <end position="21"/>
    </location>
</feature>
<feature type="domain" description="ABC transporter substrate-binding protein PnrA-like" evidence="3">
    <location>
        <begin position="40"/>
        <end position="315"/>
    </location>
</feature>
<dbReference type="EMBL" id="BHYK01000006">
    <property type="protein sequence ID" value="GCD09772.1"/>
    <property type="molecule type" value="Genomic_DNA"/>
</dbReference>
<dbReference type="GO" id="GO:0005886">
    <property type="term" value="C:plasma membrane"/>
    <property type="evidence" value="ECO:0007669"/>
    <property type="project" value="InterPro"/>
</dbReference>
<protein>
    <submittedName>
        <fullName evidence="4">BMP family ABC transporter substrate-binding protein</fullName>
    </submittedName>
</protein>
<evidence type="ECO:0000256" key="2">
    <source>
        <dbReference type="SAM" id="SignalP"/>
    </source>
</evidence>
<evidence type="ECO:0000256" key="1">
    <source>
        <dbReference type="ARBA" id="ARBA00022729"/>
    </source>
</evidence>
<sequence>MKKKLGSLLIAFTLIMSLALVGCGSEKKTETKDTVKKEIKVGFIYVGPVGDEGWTYSHDIARKELEKQLGVKTLFKESVKEDLAEVEKVCEEMINGGANVIVGTSFGFMDGMEASAAKHPDVKYLHASGYKTSENMSNYFGRMYQARYLSGKVAGMKTKTNKIGYVAAHPIPEVVRGINAFALGVQSVKPEAIVKVKWTNTWYDPAREKEAGKALIAEGVDVITQHQDTAGPLQAAEEAGISAIGYNTDMQAKAPKAYMTSPVWNWTPYYVEQIKAIQAGTWKSGSYWKGLESGIVSLAPLTANAPTGAKDAVETGKAAIISGKNKIFVGPLKDQSGAVKVAKGKVMTDGELLQFNWFVKGVEGKIEK</sequence>
<evidence type="ECO:0000313" key="4">
    <source>
        <dbReference type="EMBL" id="GCD09772.1"/>
    </source>
</evidence>
<dbReference type="PANTHER" id="PTHR43208:SF1">
    <property type="entry name" value="ABC TRANSPORTER SUBSTRATE-BINDING PROTEIN"/>
    <property type="match status" value="1"/>
</dbReference>
<feature type="chain" id="PRO_5039321610" evidence="2">
    <location>
        <begin position="22"/>
        <end position="368"/>
    </location>
</feature>
<dbReference type="PROSITE" id="PS51257">
    <property type="entry name" value="PROKAR_LIPOPROTEIN"/>
    <property type="match status" value="1"/>
</dbReference>
<keyword evidence="1 2" id="KW-0732">Signal</keyword>
<dbReference type="Gene3D" id="3.40.50.2300">
    <property type="match status" value="2"/>
</dbReference>
<organism evidence="4 5">
    <name type="scientific">Clostridium tagluense</name>
    <dbReference type="NCBI Taxonomy" id="360422"/>
    <lineage>
        <taxon>Bacteria</taxon>
        <taxon>Bacillati</taxon>
        <taxon>Bacillota</taxon>
        <taxon>Clostridia</taxon>
        <taxon>Eubacteriales</taxon>
        <taxon>Clostridiaceae</taxon>
        <taxon>Clostridium</taxon>
    </lineage>
</organism>
<dbReference type="OrthoDB" id="9769871at2"/>
<dbReference type="PANTHER" id="PTHR43208">
    <property type="entry name" value="ABC TRANSPORTER SUBSTRATE-BINDING PROTEIN"/>
    <property type="match status" value="1"/>
</dbReference>
<dbReference type="InterPro" id="IPR052910">
    <property type="entry name" value="ABC-Purine-Binding"/>
</dbReference>
<dbReference type="RefSeq" id="WP_124999507.1">
    <property type="nucleotide sequence ID" value="NZ_BHYK01000006.1"/>
</dbReference>
<keyword evidence="5" id="KW-1185">Reference proteome</keyword>
<accession>A0A401UJX5</accession>
<reference evidence="4 5" key="1">
    <citation type="submission" date="2018-11" db="EMBL/GenBank/DDBJ databases">
        <title>Genome sequencing and assembly of Clostridium tagluense strain A121.</title>
        <authorList>
            <person name="Murakami T."/>
            <person name="Segawa T."/>
            <person name="Shcherbakova V.A."/>
            <person name="Mori H."/>
            <person name="Yoshimura Y."/>
        </authorList>
    </citation>
    <scope>NUCLEOTIDE SEQUENCE [LARGE SCALE GENOMIC DNA]</scope>
    <source>
        <strain evidence="4 5">A121</strain>
    </source>
</reference>
<dbReference type="AlphaFoldDB" id="A0A401UJX5"/>
<comment type="caution">
    <text evidence="4">The sequence shown here is derived from an EMBL/GenBank/DDBJ whole genome shotgun (WGS) entry which is preliminary data.</text>
</comment>
<gene>
    <name evidence="4" type="ORF">Ctaglu_13950</name>
</gene>
<evidence type="ECO:0000313" key="5">
    <source>
        <dbReference type="Proteomes" id="UP000287872"/>
    </source>
</evidence>